<proteinExistence type="predicted"/>
<evidence type="ECO:0000313" key="2">
    <source>
        <dbReference type="Proteomes" id="UP001240150"/>
    </source>
</evidence>
<name>A0ABY8W5I5_9ACTN</name>
<accession>A0ABY8W5I5</accession>
<reference evidence="1 2" key="1">
    <citation type="submission" date="2023-06" db="EMBL/GenBank/DDBJ databases">
        <authorList>
            <person name="Yushchuk O."/>
            <person name="Binda E."/>
            <person name="Ruckert-Reed C."/>
            <person name="Fedorenko V."/>
            <person name="Kalinowski J."/>
            <person name="Marinelli F."/>
        </authorList>
    </citation>
    <scope>NUCLEOTIDE SEQUENCE [LARGE SCALE GENOMIC DNA]</scope>
    <source>
        <strain evidence="1 2">NRRL 3884</strain>
    </source>
</reference>
<sequence>MRRDLHLTDDQIARRLTTEAATPVIEKRLRAQLGKRFGGAWIPAGATRRTVAVTSHADAAEVRADAQKWHRG</sequence>
<evidence type="ECO:0000313" key="1">
    <source>
        <dbReference type="EMBL" id="WIM93111.1"/>
    </source>
</evidence>
<gene>
    <name evidence="1" type="ORF">ACTOB_005078</name>
</gene>
<dbReference type="Proteomes" id="UP001240150">
    <property type="component" value="Chromosome"/>
</dbReference>
<keyword evidence="2" id="KW-1185">Reference proteome</keyword>
<dbReference type="InterPro" id="IPR035070">
    <property type="entry name" value="Streptogrisin_prodomain"/>
</dbReference>
<organism evidence="1 2">
    <name type="scientific">Actinoplanes oblitus</name>
    <dbReference type="NCBI Taxonomy" id="3040509"/>
    <lineage>
        <taxon>Bacteria</taxon>
        <taxon>Bacillati</taxon>
        <taxon>Actinomycetota</taxon>
        <taxon>Actinomycetes</taxon>
        <taxon>Micromonosporales</taxon>
        <taxon>Micromonosporaceae</taxon>
        <taxon>Actinoplanes</taxon>
    </lineage>
</organism>
<protein>
    <submittedName>
        <fullName evidence="1">Uncharacterized protein</fullName>
    </submittedName>
</protein>
<dbReference type="EMBL" id="CP126980">
    <property type="protein sequence ID" value="WIM93111.1"/>
    <property type="molecule type" value="Genomic_DNA"/>
</dbReference>
<dbReference type="Gene3D" id="3.30.300.50">
    <property type="match status" value="1"/>
</dbReference>
<dbReference type="RefSeq" id="WP_284914319.1">
    <property type="nucleotide sequence ID" value="NZ_CP126980.1"/>
</dbReference>